<evidence type="ECO:0000256" key="8">
    <source>
        <dbReference type="ARBA" id="ARBA00023014"/>
    </source>
</evidence>
<feature type="transmembrane region" description="Helical" evidence="9">
    <location>
        <begin position="47"/>
        <end position="68"/>
    </location>
</feature>
<feature type="domain" description="FAD-binding FR-type" evidence="10">
    <location>
        <begin position="268"/>
        <end position="372"/>
    </location>
</feature>
<dbReference type="SUPFAM" id="SSF63380">
    <property type="entry name" value="Riboflavin synthase domain-like"/>
    <property type="match status" value="1"/>
</dbReference>
<feature type="transmembrane region" description="Helical" evidence="9">
    <location>
        <begin position="122"/>
        <end position="142"/>
    </location>
</feature>
<dbReference type="GO" id="GO:0016491">
    <property type="term" value="F:oxidoreductase activity"/>
    <property type="evidence" value="ECO:0007669"/>
    <property type="project" value="UniProtKB-KW"/>
</dbReference>
<evidence type="ECO:0000256" key="7">
    <source>
        <dbReference type="ARBA" id="ARBA00023004"/>
    </source>
</evidence>
<dbReference type="PANTHER" id="PTHR47354:SF6">
    <property type="entry name" value="NADH OXIDOREDUCTASE HCR"/>
    <property type="match status" value="1"/>
</dbReference>
<dbReference type="GO" id="GO:0051537">
    <property type="term" value="F:2 iron, 2 sulfur cluster binding"/>
    <property type="evidence" value="ECO:0007669"/>
    <property type="project" value="UniProtKB-KW"/>
</dbReference>
<dbReference type="EMBL" id="JAAMOX010000001">
    <property type="protein sequence ID" value="NIH53470.1"/>
    <property type="molecule type" value="Genomic_DNA"/>
</dbReference>
<reference evidence="11 12" key="1">
    <citation type="submission" date="2020-02" db="EMBL/GenBank/DDBJ databases">
        <title>Sequencing the genomes of 1000 actinobacteria strains.</title>
        <authorList>
            <person name="Klenk H.-P."/>
        </authorList>
    </citation>
    <scope>NUCLEOTIDE SEQUENCE [LARGE SCALE GENOMIC DNA]</scope>
    <source>
        <strain evidence="11 12">DSM 27960</strain>
    </source>
</reference>
<dbReference type="GO" id="GO:0046872">
    <property type="term" value="F:metal ion binding"/>
    <property type="evidence" value="ECO:0007669"/>
    <property type="project" value="UniProtKB-KW"/>
</dbReference>
<keyword evidence="12" id="KW-1185">Reference proteome</keyword>
<feature type="transmembrane region" description="Helical" evidence="9">
    <location>
        <begin position="227"/>
        <end position="248"/>
    </location>
</feature>
<dbReference type="InterPro" id="IPR039261">
    <property type="entry name" value="FNR_nucleotide-bd"/>
</dbReference>
<evidence type="ECO:0000256" key="9">
    <source>
        <dbReference type="SAM" id="Phobius"/>
    </source>
</evidence>
<evidence type="ECO:0000256" key="4">
    <source>
        <dbReference type="ARBA" id="ARBA00022723"/>
    </source>
</evidence>
<keyword evidence="6" id="KW-0560">Oxidoreductase</keyword>
<dbReference type="Gene3D" id="3.40.50.80">
    <property type="entry name" value="Nucleotide-binding domain of ferredoxin-NADP reductase (FNR) module"/>
    <property type="match status" value="1"/>
</dbReference>
<keyword evidence="3" id="KW-0001">2Fe-2S</keyword>
<dbReference type="PANTHER" id="PTHR47354">
    <property type="entry name" value="NADH OXIDOREDUCTASE HCR"/>
    <property type="match status" value="1"/>
</dbReference>
<feature type="transmembrane region" description="Helical" evidence="9">
    <location>
        <begin position="98"/>
        <end position="115"/>
    </location>
</feature>
<evidence type="ECO:0000313" key="12">
    <source>
        <dbReference type="Proteomes" id="UP000541033"/>
    </source>
</evidence>
<keyword evidence="4" id="KW-0479">Metal-binding</keyword>
<evidence type="ECO:0000256" key="1">
    <source>
        <dbReference type="ARBA" id="ARBA00001974"/>
    </source>
</evidence>
<feature type="transmembrane region" description="Helical" evidence="9">
    <location>
        <begin position="75"/>
        <end position="92"/>
    </location>
</feature>
<protein>
    <submittedName>
        <fullName evidence="11">Ferredoxin-NADP reductase</fullName>
    </submittedName>
</protein>
<accession>A0A7X5TSV8</accession>
<sequence length="504" mass="54018">MKMLREAADKLGRITMYRLVLGVLALMAVASFALTFLGALPYTPIDIAASAVVAVGVALLSGHLLAAAVQSAAQWESSAITGFLVFFLFWPTADPGQLWRIALVSVIASVSKYVLVWRGRHLFNPVAIAAVIASVTGLTAAVWWPANAYLFPVVLVGAIAVVVRTRKLLMFALYVVVATLSGTVVLVLNGTAALDALPVVLLSYPVVFLGGFMLTEPLTLPPRRWQQLMLAAVAGVLVSVPFHVGPLYNSPELTLVVMNLAAALFARRSGIRLTLLGRKLLSPTVVEFSFRPKRPLDFVPGQYLELVIPHGKPDSRGTRRMLSPTSVPGSAELVTVATSMPAKTSTAKRALRLKQEGAVLSATGVWGDFVLPRDPSVPVLLVAGGIGITPFVSQLRSDRMRGIRRDVTLVYAARSAAEYAYLDDLVGDGVRIILAGPEAPAQLPVGCELLGAERISGELLALRMPDLRARHAFVSGPPSLVEDLREDLKRQGVRSVHTDVFLGY</sequence>
<evidence type="ECO:0000313" key="11">
    <source>
        <dbReference type="EMBL" id="NIH53470.1"/>
    </source>
</evidence>
<dbReference type="RefSeq" id="WP_167149102.1">
    <property type="nucleotide sequence ID" value="NZ_JAAMOX010000001.1"/>
</dbReference>
<keyword evidence="5" id="KW-0274">FAD</keyword>
<keyword evidence="9" id="KW-0472">Membrane</keyword>
<evidence type="ECO:0000259" key="10">
    <source>
        <dbReference type="PROSITE" id="PS51384"/>
    </source>
</evidence>
<organism evidence="11 12">
    <name type="scientific">Lysinibacter cavernae</name>
    <dbReference type="NCBI Taxonomy" id="1640652"/>
    <lineage>
        <taxon>Bacteria</taxon>
        <taxon>Bacillati</taxon>
        <taxon>Actinomycetota</taxon>
        <taxon>Actinomycetes</taxon>
        <taxon>Micrococcales</taxon>
        <taxon>Microbacteriaceae</taxon>
        <taxon>Lysinibacter</taxon>
    </lineage>
</organism>
<feature type="transmembrane region" description="Helical" evidence="9">
    <location>
        <begin position="148"/>
        <end position="164"/>
    </location>
</feature>
<dbReference type="Gene3D" id="2.40.30.10">
    <property type="entry name" value="Translation factors"/>
    <property type="match status" value="1"/>
</dbReference>
<dbReference type="PRINTS" id="PR00410">
    <property type="entry name" value="PHEHYDRXLASE"/>
</dbReference>
<keyword evidence="9" id="KW-0812">Transmembrane</keyword>
<dbReference type="InterPro" id="IPR017938">
    <property type="entry name" value="Riboflavin_synthase-like_b-brl"/>
</dbReference>
<dbReference type="InterPro" id="IPR017927">
    <property type="entry name" value="FAD-bd_FR_type"/>
</dbReference>
<feature type="transmembrane region" description="Helical" evidence="9">
    <location>
        <begin position="171"/>
        <end position="190"/>
    </location>
</feature>
<feature type="transmembrane region" description="Helical" evidence="9">
    <location>
        <begin position="196"/>
        <end position="215"/>
    </location>
</feature>
<comment type="caution">
    <text evidence="11">The sequence shown here is derived from an EMBL/GenBank/DDBJ whole genome shotgun (WGS) entry which is preliminary data.</text>
</comment>
<gene>
    <name evidence="11" type="ORF">FHX76_001338</name>
</gene>
<evidence type="ECO:0000256" key="5">
    <source>
        <dbReference type="ARBA" id="ARBA00022827"/>
    </source>
</evidence>
<dbReference type="SUPFAM" id="SSF52343">
    <property type="entry name" value="Ferredoxin reductase-like, C-terminal NADP-linked domain"/>
    <property type="match status" value="1"/>
</dbReference>
<evidence type="ECO:0000256" key="6">
    <source>
        <dbReference type="ARBA" id="ARBA00023002"/>
    </source>
</evidence>
<keyword evidence="8" id="KW-0411">Iron-sulfur</keyword>
<evidence type="ECO:0000256" key="3">
    <source>
        <dbReference type="ARBA" id="ARBA00022714"/>
    </source>
</evidence>
<comment type="cofactor">
    <cofactor evidence="1">
        <name>FAD</name>
        <dbReference type="ChEBI" id="CHEBI:57692"/>
    </cofactor>
</comment>
<keyword evidence="2" id="KW-0285">Flavoprotein</keyword>
<evidence type="ECO:0000256" key="2">
    <source>
        <dbReference type="ARBA" id="ARBA00022630"/>
    </source>
</evidence>
<dbReference type="CDD" id="cd00322">
    <property type="entry name" value="FNR_like"/>
    <property type="match status" value="1"/>
</dbReference>
<name>A0A7X5TSV8_9MICO</name>
<feature type="transmembrane region" description="Helical" evidence="9">
    <location>
        <begin position="20"/>
        <end position="41"/>
    </location>
</feature>
<dbReference type="AlphaFoldDB" id="A0A7X5TSV8"/>
<dbReference type="Proteomes" id="UP000541033">
    <property type="component" value="Unassembled WGS sequence"/>
</dbReference>
<dbReference type="PROSITE" id="PS51384">
    <property type="entry name" value="FAD_FR"/>
    <property type="match status" value="1"/>
</dbReference>
<dbReference type="InterPro" id="IPR050415">
    <property type="entry name" value="MRET"/>
</dbReference>
<keyword evidence="7" id="KW-0408">Iron</keyword>
<proteinExistence type="predicted"/>
<keyword evidence="9" id="KW-1133">Transmembrane helix</keyword>